<reference evidence="3 5" key="2">
    <citation type="journal article" date="2014" name="PLoS Genet.">
        <title>Phylogenetically driven sequencing of extremely halophilic archaea reveals strategies for static and dynamic osmo-response.</title>
        <authorList>
            <person name="Becker E.A."/>
            <person name="Seitzer P.M."/>
            <person name="Tritt A."/>
            <person name="Larsen D."/>
            <person name="Krusor M."/>
            <person name="Yao A.I."/>
            <person name="Wu D."/>
            <person name="Madern D."/>
            <person name="Eisen J.A."/>
            <person name="Darling A.E."/>
            <person name="Facciotti M.T."/>
        </authorList>
    </citation>
    <scope>NUCLEOTIDE SEQUENCE [LARGE SCALE GENOMIC DNA]</scope>
    <source>
        <strain evidence="3 5">DSM 11551</strain>
    </source>
</reference>
<keyword evidence="1" id="KW-1133">Transmembrane helix</keyword>
<dbReference type="Proteomes" id="UP000011585">
    <property type="component" value="Unassembled WGS sequence"/>
</dbReference>
<keyword evidence="1" id="KW-0472">Membrane</keyword>
<sequence>MTHTGVVGTLRHAATSRTSLAVFALLLLMWGGFEARVAPGELFFPLFPAFAVAFFFDTVAYNQLGLRLPWLFYPLGTLFLYVEAVLVGGIVRWVRGRNGASNRPDDT</sequence>
<proteinExistence type="predicted"/>
<keyword evidence="1" id="KW-0812">Transmembrane</keyword>
<protein>
    <submittedName>
        <fullName evidence="2">Uncharacterized protein</fullName>
    </submittedName>
</protein>
<gene>
    <name evidence="2" type="ordered locus">Hbor_18590</name>
    <name evidence="3" type="ORF">C499_19127</name>
</gene>
<dbReference type="EMBL" id="AOHT01000052">
    <property type="protein sequence ID" value="ELY23299.1"/>
    <property type="molecule type" value="Genomic_DNA"/>
</dbReference>
<evidence type="ECO:0000313" key="2">
    <source>
        <dbReference type="EMBL" id="ADQ67426.1"/>
    </source>
</evidence>
<feature type="transmembrane region" description="Helical" evidence="1">
    <location>
        <begin position="12"/>
        <end position="30"/>
    </location>
</feature>
<keyword evidence="4" id="KW-1185">Reference proteome</keyword>
<evidence type="ECO:0000313" key="5">
    <source>
        <dbReference type="Proteomes" id="UP000011585"/>
    </source>
</evidence>
<evidence type="ECO:0000313" key="4">
    <source>
        <dbReference type="Proteomes" id="UP000006663"/>
    </source>
</evidence>
<dbReference type="eggNOG" id="ENOG502N5CF">
    <property type="taxonomic scope" value="Archaea"/>
</dbReference>
<dbReference type="KEGG" id="hbo:Hbor_18590"/>
<feature type="transmembrane region" description="Helical" evidence="1">
    <location>
        <begin position="70"/>
        <end position="94"/>
    </location>
</feature>
<evidence type="ECO:0000313" key="3">
    <source>
        <dbReference type="EMBL" id="ELY23299.1"/>
    </source>
</evidence>
<accession>E4NN88</accession>
<dbReference type="GeneID" id="9993678"/>
<dbReference type="EMBL" id="CP001690">
    <property type="protein sequence ID" value="ADQ67426.1"/>
    <property type="molecule type" value="Genomic_DNA"/>
</dbReference>
<dbReference type="RefSeq" id="WP_006057119.1">
    <property type="nucleotide sequence ID" value="NC_014729.1"/>
</dbReference>
<dbReference type="Proteomes" id="UP000006663">
    <property type="component" value="Chromosome"/>
</dbReference>
<evidence type="ECO:0000256" key="1">
    <source>
        <dbReference type="SAM" id="Phobius"/>
    </source>
</evidence>
<dbReference type="STRING" id="469382.Hbor_18590"/>
<organism evidence="2 4">
    <name type="scientific">Halogeometricum borinquense (strain ATCC 700274 / DSM 11551 / JCM 10706 / KCTC 4070 / PR3)</name>
    <dbReference type="NCBI Taxonomy" id="469382"/>
    <lineage>
        <taxon>Archaea</taxon>
        <taxon>Methanobacteriati</taxon>
        <taxon>Methanobacteriota</taxon>
        <taxon>Stenosarchaea group</taxon>
        <taxon>Halobacteria</taxon>
        <taxon>Halobacteriales</taxon>
        <taxon>Haloferacaceae</taxon>
        <taxon>Halogeometricum</taxon>
    </lineage>
</organism>
<dbReference type="AlphaFoldDB" id="E4NN88"/>
<feature type="transmembrane region" description="Helical" evidence="1">
    <location>
        <begin position="42"/>
        <end position="64"/>
    </location>
</feature>
<dbReference type="HOGENOM" id="CLU_2204036_0_0_2"/>
<name>E4NN88_HALBP</name>
<reference evidence="2 4" key="1">
    <citation type="journal article" date="2009" name="Stand. Genomic Sci.">
        <title>Complete genome sequence of Halogeometricum borinquense type strain (PR3).</title>
        <authorList>
            <person name="Malfatti S."/>
            <person name="Tindall B.J."/>
            <person name="Schneider S."/>
            <person name="Fahnrich R."/>
            <person name="Lapidus A."/>
            <person name="Labuttii K."/>
            <person name="Copeland A."/>
            <person name="Glavina Del Rio T."/>
            <person name="Nolan M."/>
            <person name="Chen F."/>
            <person name="Lucas S."/>
            <person name="Tice H."/>
            <person name="Cheng J.F."/>
            <person name="Bruce D."/>
            <person name="Goodwin L."/>
            <person name="Pitluck S."/>
            <person name="Anderson I."/>
            <person name="Pati A."/>
            <person name="Ivanova N."/>
            <person name="Mavromatis K."/>
            <person name="Chen A."/>
            <person name="Palaniappan K."/>
            <person name="D'haeseleer P."/>
            <person name="Goker M."/>
            <person name="Bristow J."/>
            <person name="Eisen J.A."/>
            <person name="Markowitz V."/>
            <person name="Hugenholtz P."/>
            <person name="Kyrpides N.C."/>
            <person name="Klenk H.P."/>
            <person name="Chain P."/>
        </authorList>
    </citation>
    <scope>NUCLEOTIDE SEQUENCE [LARGE SCALE GENOMIC DNA]</scope>
    <source>
        <strain evidence="4">ATCC 700274 / DSM 11551 / JCM 10706 / KCTC 4070 / PR3</strain>
        <strain evidence="2">PR 3</strain>
    </source>
</reference>